<gene>
    <name evidence="2" type="ORF">GCM10010196_09120</name>
</gene>
<dbReference type="PANTHER" id="PTHR43433">
    <property type="entry name" value="HYDROLASE, ALPHA/BETA FOLD FAMILY PROTEIN"/>
    <property type="match status" value="1"/>
</dbReference>
<dbReference type="Pfam" id="PF00561">
    <property type="entry name" value="Abhydrolase_1"/>
    <property type="match status" value="1"/>
</dbReference>
<sequence length="292" mass="31460">MRVDNLDLPFAVTEMGDVEAEPIIVLPGGPCRGPEYLSDLGGLDRTHRLVVLHPRGTPLSGGRSRGWWTDADDVVALADALGLGGVDLLAHSAGTRLALAVAARDPHRVRSLALVTPPATWLSGTRHDAASVALDTTDPAVVAALRSLEQDEPTTEDEYLEAFQRQAPASYAHWTRVEQVHATVGAMSLASARAWFNDIPPDAADRIRASSLPPTLVIGGDRDALTGVQPVADCASLLGARLEMIEDCGHYPWVEQADAFVRIAEEWFSTVQLRHVSRHRDPKPEAGSRQAE</sequence>
<dbReference type="PANTHER" id="PTHR43433:SF5">
    <property type="entry name" value="AB HYDROLASE-1 DOMAIN-CONTAINING PROTEIN"/>
    <property type="match status" value="1"/>
</dbReference>
<dbReference type="Gene3D" id="3.40.50.1820">
    <property type="entry name" value="alpha/beta hydrolase"/>
    <property type="match status" value="1"/>
</dbReference>
<keyword evidence="3" id="KW-1185">Reference proteome</keyword>
<dbReference type="GO" id="GO:0016787">
    <property type="term" value="F:hydrolase activity"/>
    <property type="evidence" value="ECO:0007669"/>
    <property type="project" value="UniProtKB-KW"/>
</dbReference>
<organism evidence="2 3">
    <name type="scientific">Agromyces mediolanus</name>
    <name type="common">Corynebacterium mediolanum</name>
    <dbReference type="NCBI Taxonomy" id="41986"/>
    <lineage>
        <taxon>Bacteria</taxon>
        <taxon>Bacillati</taxon>
        <taxon>Actinomycetota</taxon>
        <taxon>Actinomycetes</taxon>
        <taxon>Micrococcales</taxon>
        <taxon>Microbacteriaceae</taxon>
        <taxon>Agromyces</taxon>
    </lineage>
</organism>
<feature type="domain" description="AB hydrolase-1" evidence="1">
    <location>
        <begin position="22"/>
        <end position="252"/>
    </location>
</feature>
<dbReference type="AlphaFoldDB" id="A0A918FB94"/>
<reference evidence="2" key="2">
    <citation type="submission" date="2020-09" db="EMBL/GenBank/DDBJ databases">
        <authorList>
            <person name="Sun Q."/>
            <person name="Ohkuma M."/>
        </authorList>
    </citation>
    <scope>NUCLEOTIDE SEQUENCE</scope>
    <source>
        <strain evidence="2">JCM 3346</strain>
    </source>
</reference>
<dbReference type="EMBL" id="BMRJ01000001">
    <property type="protein sequence ID" value="GGR18226.1"/>
    <property type="molecule type" value="Genomic_DNA"/>
</dbReference>
<dbReference type="Proteomes" id="UP000610303">
    <property type="component" value="Unassembled WGS sequence"/>
</dbReference>
<evidence type="ECO:0000313" key="2">
    <source>
        <dbReference type="EMBL" id="GGR18226.1"/>
    </source>
</evidence>
<evidence type="ECO:0000313" key="3">
    <source>
        <dbReference type="Proteomes" id="UP000610303"/>
    </source>
</evidence>
<name>A0A918FB94_AGRME</name>
<accession>A0A918FB94</accession>
<comment type="caution">
    <text evidence="2">The sequence shown here is derived from an EMBL/GenBank/DDBJ whole genome shotgun (WGS) entry which is preliminary data.</text>
</comment>
<dbReference type="RefSeq" id="WP_229781525.1">
    <property type="nucleotide sequence ID" value="NZ_BMRJ01000001.1"/>
</dbReference>
<evidence type="ECO:0000259" key="1">
    <source>
        <dbReference type="Pfam" id="PF00561"/>
    </source>
</evidence>
<proteinExistence type="predicted"/>
<keyword evidence="2" id="KW-0378">Hydrolase</keyword>
<dbReference type="InterPro" id="IPR050471">
    <property type="entry name" value="AB_hydrolase"/>
</dbReference>
<dbReference type="InterPro" id="IPR029058">
    <property type="entry name" value="AB_hydrolase_fold"/>
</dbReference>
<dbReference type="InterPro" id="IPR000073">
    <property type="entry name" value="AB_hydrolase_1"/>
</dbReference>
<protein>
    <submittedName>
        <fullName evidence="2">Hydrolase</fullName>
    </submittedName>
</protein>
<dbReference type="SUPFAM" id="SSF53474">
    <property type="entry name" value="alpha/beta-Hydrolases"/>
    <property type="match status" value="1"/>
</dbReference>
<reference evidence="2" key="1">
    <citation type="journal article" date="2014" name="Int. J. Syst. Evol. Microbiol.">
        <title>Complete genome sequence of Corynebacterium casei LMG S-19264T (=DSM 44701T), isolated from a smear-ripened cheese.</title>
        <authorList>
            <consortium name="US DOE Joint Genome Institute (JGI-PGF)"/>
            <person name="Walter F."/>
            <person name="Albersmeier A."/>
            <person name="Kalinowski J."/>
            <person name="Ruckert C."/>
        </authorList>
    </citation>
    <scope>NUCLEOTIDE SEQUENCE</scope>
    <source>
        <strain evidence="2">JCM 3346</strain>
    </source>
</reference>